<dbReference type="FunFam" id="4.10.950.10:FF:000001">
    <property type="entry name" value="50S ribosomal protein L2"/>
    <property type="match status" value="1"/>
</dbReference>
<organism evidence="11 12">
    <name type="scientific">Magnusiomyces paraingens</name>
    <dbReference type="NCBI Taxonomy" id="2606893"/>
    <lineage>
        <taxon>Eukaryota</taxon>
        <taxon>Fungi</taxon>
        <taxon>Dikarya</taxon>
        <taxon>Ascomycota</taxon>
        <taxon>Saccharomycotina</taxon>
        <taxon>Dipodascomycetes</taxon>
        <taxon>Dipodascales</taxon>
        <taxon>Dipodascaceae</taxon>
        <taxon>Magnusiomyces</taxon>
    </lineage>
</organism>
<keyword evidence="5" id="KW-0687">Ribonucleoprotein</keyword>
<evidence type="ECO:0000259" key="9">
    <source>
        <dbReference type="SMART" id="SM01382"/>
    </source>
</evidence>
<dbReference type="PANTHER" id="PTHR13691">
    <property type="entry name" value="RIBOSOMAL PROTEIN L2"/>
    <property type="match status" value="1"/>
</dbReference>
<dbReference type="InterPro" id="IPR012340">
    <property type="entry name" value="NA-bd_OB-fold"/>
</dbReference>
<dbReference type="AlphaFoldDB" id="A0A5E8BU13"/>
<feature type="region of interest" description="Disordered" evidence="8">
    <location>
        <begin position="56"/>
        <end position="91"/>
    </location>
</feature>
<dbReference type="InterPro" id="IPR005880">
    <property type="entry name" value="Ribosomal_uL2_bac/org-type"/>
</dbReference>
<dbReference type="InterPro" id="IPR014726">
    <property type="entry name" value="Ribosomal_uL2_dom3"/>
</dbReference>
<accession>A0A5E8BU13</accession>
<dbReference type="RefSeq" id="XP_031854956.1">
    <property type="nucleotide sequence ID" value="XM_031999065.1"/>
</dbReference>
<evidence type="ECO:0000256" key="8">
    <source>
        <dbReference type="SAM" id="MobiDB-lite"/>
    </source>
</evidence>
<keyword evidence="4" id="KW-0496">Mitochondrion</keyword>
<dbReference type="OrthoDB" id="268576at2759"/>
<feature type="compositionally biased region" description="Basic residues" evidence="8">
    <location>
        <begin position="391"/>
        <end position="403"/>
    </location>
</feature>
<dbReference type="InterPro" id="IPR022671">
    <property type="entry name" value="Ribosomal_uL2_CS"/>
</dbReference>
<dbReference type="GO" id="GO:0003723">
    <property type="term" value="F:RNA binding"/>
    <property type="evidence" value="ECO:0007669"/>
    <property type="project" value="InterPro"/>
</dbReference>
<dbReference type="InterPro" id="IPR008991">
    <property type="entry name" value="Translation_prot_SH3-like_sf"/>
</dbReference>
<name>A0A5E8BU13_9ASCO</name>
<dbReference type="NCBIfam" id="TIGR01171">
    <property type="entry name" value="rplB_bact"/>
    <property type="match status" value="1"/>
</dbReference>
<dbReference type="Gene3D" id="2.40.50.140">
    <property type="entry name" value="Nucleic acid-binding proteins"/>
    <property type="match status" value="1"/>
</dbReference>
<dbReference type="InterPro" id="IPR022669">
    <property type="entry name" value="Ribosomal_uL2_C"/>
</dbReference>
<feature type="compositionally biased region" description="Basic and acidic residues" evidence="8">
    <location>
        <begin position="433"/>
        <end position="442"/>
    </location>
</feature>
<feature type="domain" description="Large ribosomal subunit protein uL2 C-terminal" evidence="9">
    <location>
        <begin position="280"/>
        <end position="410"/>
    </location>
</feature>
<dbReference type="Gene3D" id="4.10.950.10">
    <property type="entry name" value="Ribosomal protein L2, domain 3"/>
    <property type="match status" value="1"/>
</dbReference>
<dbReference type="PANTHER" id="PTHR13691:SF5">
    <property type="entry name" value="LARGE RIBOSOMAL SUBUNIT PROTEIN UL2M"/>
    <property type="match status" value="1"/>
</dbReference>
<evidence type="ECO:0000256" key="7">
    <source>
        <dbReference type="ARBA" id="ARBA00069872"/>
    </source>
</evidence>
<dbReference type="InterPro" id="IPR014722">
    <property type="entry name" value="Rib_uL2_dom2"/>
</dbReference>
<gene>
    <name evidence="11" type="ORF">SAPINGB_P004350</name>
</gene>
<reference evidence="11 12" key="1">
    <citation type="submission" date="2019-09" db="EMBL/GenBank/DDBJ databases">
        <authorList>
            <person name="Brejova B."/>
        </authorList>
    </citation>
    <scope>NUCLEOTIDE SEQUENCE [LARGE SCALE GENOMIC DNA]</scope>
</reference>
<protein>
    <recommendedName>
        <fullName evidence="7">Large ribosomal subunit protein uL2m</fullName>
    </recommendedName>
</protein>
<sequence>MLPLRSVSAVATRSALSRVRLAAPAAVSPLASHARYLASPADKDTQAHAASIIADALHEKPETSSSSTNGGGRRQRTRPSSKKLSSQEQALADSQKVLNELSTLEIVPLDKKSGQTDLELRDDDLKRRLKLAKAAVQMKRIKPYSPSLRWYRTPIYPYLHRGKPIRELTVAKRRKSGRNNTGRITVRHRGGGHKRRIRLVDFFRKESGVHTVVRIEYDPGRTAHIALIENKESHGLSYILATEGLRAGDEIQSFRNGIPQDIIDSMGGNPAPAMLSARTAQRGNCLPISMIPLGTVIHNIGITEAGPAKFCRAAGTYGRLFEKLPDQQKAVVRLQSGEYRYVHIDACATIGIVSNPSHQHASLGKAGRSRHLGIRPTVRGVAMNKTDHPHGGGRGKSKSKKISMSKWGVKSKSGFKTRIGKNVNKLVVKQRPRTKEQRAGRA</sequence>
<proteinExistence type="inferred from homology"/>
<evidence type="ECO:0000259" key="10">
    <source>
        <dbReference type="SMART" id="SM01383"/>
    </source>
</evidence>
<dbReference type="GO" id="GO:0016740">
    <property type="term" value="F:transferase activity"/>
    <property type="evidence" value="ECO:0007669"/>
    <property type="project" value="InterPro"/>
</dbReference>
<dbReference type="SMART" id="SM01382">
    <property type="entry name" value="Ribosomal_L2_C"/>
    <property type="match status" value="1"/>
</dbReference>
<dbReference type="InterPro" id="IPR002171">
    <property type="entry name" value="Ribosomal_uL2"/>
</dbReference>
<dbReference type="SUPFAM" id="SSF50104">
    <property type="entry name" value="Translation proteins SH3-like domain"/>
    <property type="match status" value="1"/>
</dbReference>
<dbReference type="SMART" id="SM01383">
    <property type="entry name" value="Ribosomal_L2"/>
    <property type="match status" value="1"/>
</dbReference>
<dbReference type="GO" id="GO:0005762">
    <property type="term" value="C:mitochondrial large ribosomal subunit"/>
    <property type="evidence" value="ECO:0007669"/>
    <property type="project" value="TreeGrafter"/>
</dbReference>
<evidence type="ECO:0000313" key="12">
    <source>
        <dbReference type="Proteomes" id="UP000398389"/>
    </source>
</evidence>
<comment type="function">
    <text evidence="6">Component of the mitochondrial ribosome (mitoribosome), a dedicated translation machinery responsible for the synthesis of mitochondrial genome-encoded proteins, including at least some of the essential transmembrane subunits of the mitochondrial respiratory chain. The mitoribosomes are attached to the mitochondrial inner membrane and translation products are cotranslationally integrated into the membrane.</text>
</comment>
<evidence type="ECO:0000256" key="3">
    <source>
        <dbReference type="ARBA" id="ARBA00022980"/>
    </source>
</evidence>
<dbReference type="GO" id="GO:0003735">
    <property type="term" value="F:structural constituent of ribosome"/>
    <property type="evidence" value="ECO:0007669"/>
    <property type="project" value="InterPro"/>
</dbReference>
<feature type="domain" description="Large ribosomal subunit protein uL2 RNA-binding" evidence="10">
    <location>
        <begin position="177"/>
        <end position="253"/>
    </location>
</feature>
<evidence type="ECO:0000256" key="2">
    <source>
        <dbReference type="ARBA" id="ARBA00005636"/>
    </source>
</evidence>
<dbReference type="SUPFAM" id="SSF50249">
    <property type="entry name" value="Nucleic acid-binding proteins"/>
    <property type="match status" value="1"/>
</dbReference>
<dbReference type="FunFam" id="2.40.50.140:FF:000128">
    <property type="entry name" value="50S ribosomal protein L2"/>
    <property type="match status" value="1"/>
</dbReference>
<dbReference type="Gene3D" id="2.30.30.30">
    <property type="match status" value="1"/>
</dbReference>
<dbReference type="GO" id="GO:0032543">
    <property type="term" value="P:mitochondrial translation"/>
    <property type="evidence" value="ECO:0007669"/>
    <property type="project" value="TreeGrafter"/>
</dbReference>
<evidence type="ECO:0000256" key="1">
    <source>
        <dbReference type="ARBA" id="ARBA00004173"/>
    </source>
</evidence>
<keyword evidence="12" id="KW-1185">Reference proteome</keyword>
<feature type="region of interest" description="Disordered" evidence="8">
    <location>
        <begin position="382"/>
        <end position="442"/>
    </location>
</feature>
<dbReference type="EMBL" id="CABVLU010000003">
    <property type="protein sequence ID" value="VVT54963.1"/>
    <property type="molecule type" value="Genomic_DNA"/>
</dbReference>
<evidence type="ECO:0000256" key="5">
    <source>
        <dbReference type="ARBA" id="ARBA00023274"/>
    </source>
</evidence>
<keyword evidence="3" id="KW-0689">Ribosomal protein</keyword>
<evidence type="ECO:0000256" key="6">
    <source>
        <dbReference type="ARBA" id="ARBA00037226"/>
    </source>
</evidence>
<comment type="subcellular location">
    <subcellularLocation>
        <location evidence="1">Mitochondrion</location>
    </subcellularLocation>
</comment>
<dbReference type="Proteomes" id="UP000398389">
    <property type="component" value="Unassembled WGS sequence"/>
</dbReference>
<dbReference type="Pfam" id="PF03947">
    <property type="entry name" value="Ribosomal_L2_C"/>
    <property type="match status" value="1"/>
</dbReference>
<dbReference type="PROSITE" id="PS00467">
    <property type="entry name" value="RIBOSOMAL_L2"/>
    <property type="match status" value="1"/>
</dbReference>
<dbReference type="InterPro" id="IPR022666">
    <property type="entry name" value="Ribosomal_uL2_RNA-bd_dom"/>
</dbReference>
<comment type="similarity">
    <text evidence="2">Belongs to the universal ribosomal protein uL2 family.</text>
</comment>
<evidence type="ECO:0000256" key="4">
    <source>
        <dbReference type="ARBA" id="ARBA00023128"/>
    </source>
</evidence>
<dbReference type="Pfam" id="PF00181">
    <property type="entry name" value="Ribosomal_L2_N"/>
    <property type="match status" value="1"/>
</dbReference>
<evidence type="ECO:0000313" key="11">
    <source>
        <dbReference type="EMBL" id="VVT54963.1"/>
    </source>
</evidence>
<dbReference type="GeneID" id="43583165"/>